<dbReference type="InterPro" id="IPR037151">
    <property type="entry name" value="AlkB-like_sf"/>
</dbReference>
<evidence type="ECO:0000313" key="1">
    <source>
        <dbReference type="EMBL" id="QKU34719.1"/>
    </source>
</evidence>
<reference evidence="1" key="1">
    <citation type="submission" date="2017-01" db="EMBL/GenBank/DDBJ databases">
        <authorList>
            <person name="Assis F.L."/>
            <person name="Abrahao J.S."/>
            <person name="Silva L."/>
            <person name="Khalil J.B."/>
            <person name="Rodrigues R."/>
            <person name="Silva L.S."/>
            <person name="Arantes T."/>
            <person name="Boratto P."/>
            <person name="Andrade M."/>
            <person name="Kroon E.G."/>
            <person name="Ribeiro B."/>
            <person name="Bergier I."/>
            <person name="Seligmann H."/>
            <person name="Ghigo E."/>
            <person name="Colson P."/>
            <person name="Levasseur A."/>
            <person name="Raoult D."/>
            <person name="Scola B.L."/>
        </authorList>
    </citation>
    <scope>NUCLEOTIDE SEQUENCE</scope>
    <source>
        <strain evidence="1">Soda lake</strain>
    </source>
</reference>
<protein>
    <submittedName>
        <fullName evidence="1">DNA repair protein</fullName>
    </submittedName>
</protein>
<dbReference type="Gene3D" id="2.60.120.590">
    <property type="entry name" value="Alpha-ketoglutarate-dependent dioxygenase AlkB-like"/>
    <property type="match status" value="1"/>
</dbReference>
<dbReference type="RefSeq" id="YP_010781364.1">
    <property type="nucleotide sequence ID" value="NC_075039.1"/>
</dbReference>
<proteinExistence type="predicted"/>
<accession>A0A6N1NIA0</accession>
<dbReference type="GeneID" id="80518128"/>
<dbReference type="EMBL" id="KY523104">
    <property type="protein sequence ID" value="QKU34719.1"/>
    <property type="molecule type" value="Genomic_DNA"/>
</dbReference>
<name>A0A6N1NIA0_9VIRU</name>
<organism evidence="1">
    <name type="scientific">Tupanvirus soda lake</name>
    <dbReference type="NCBI Taxonomy" id="2126985"/>
    <lineage>
        <taxon>Viruses</taxon>
        <taxon>Varidnaviria</taxon>
        <taxon>Bamfordvirae</taxon>
        <taxon>Nucleocytoviricota</taxon>
        <taxon>Megaviricetes</taxon>
        <taxon>Imitervirales</taxon>
        <taxon>Mimiviridae</taxon>
        <taxon>Megamimivirinae</taxon>
        <taxon>Tupanvirus</taxon>
        <taxon>Tupanvirus salinum</taxon>
    </lineage>
</organism>
<dbReference type="KEGG" id="vg:80518128"/>
<reference evidence="1" key="2">
    <citation type="journal article" date="2018" name="Nat. Commun.">
        <title>Tailed giant Tupanvirus possesses the most complete translational apparatus of the known virosphere.</title>
        <authorList>
            <person name="Abrahao J."/>
            <person name="Silva L."/>
            <person name="Silva L.S."/>
            <person name="Khalil J.Y.B."/>
            <person name="Rodrigues R."/>
            <person name="Arantes T."/>
            <person name="Assis F."/>
            <person name="Boratto P."/>
            <person name="Andrade M."/>
            <person name="Kroon E.G."/>
            <person name="Ribeiro B."/>
            <person name="Bergier I."/>
            <person name="Seligmann H."/>
            <person name="Ghigo E."/>
            <person name="Colson P."/>
            <person name="Levasseur A."/>
            <person name="Kroemer G."/>
            <person name="Raoult D."/>
            <person name="La Scola B."/>
        </authorList>
    </citation>
    <scope>NUCLEOTIDE SEQUENCE [LARGE SCALE GENOMIC DNA]</scope>
    <source>
        <strain evidence="1">Soda lake</strain>
    </source>
</reference>
<sequence>MSNISKINKLILNKLSKRGQILKKSIQFDEPDVYKLNYKIKRTPYAGEAKTLEKKIKLINHVVFNKDIDYNIDHYECTSCDLVDGFFIFKPLYINVYLDKFYKVIDDTFNDNKDDPTFTYQNNKKRVFLFDNLNLYEVLEHCNKISPKLTSYLLRYIVDILYLLKVPLELISEFMEKSKLVIVRYEQSSGIHSHIDNIKRGNGAVVTMSLGPDYNVYDLIPVDNTNDSLRIFFKKGSVLIMDGKARYLWAHATPKNFKYTPTDLRYSIVLLSYEYKKNNIDCFTSEVYNDTLCGYYNKNFFKYD</sequence>
<dbReference type="SUPFAM" id="SSF51197">
    <property type="entry name" value="Clavaminate synthase-like"/>
    <property type="match status" value="1"/>
</dbReference>